<keyword evidence="4" id="KW-1185">Reference proteome</keyword>
<dbReference type="GO" id="GO:0009451">
    <property type="term" value="P:RNA modification"/>
    <property type="evidence" value="ECO:0007669"/>
    <property type="project" value="InterPro"/>
</dbReference>
<dbReference type="EMBL" id="SDMP01000019">
    <property type="protein sequence ID" value="RYQ90071.1"/>
    <property type="molecule type" value="Genomic_DNA"/>
</dbReference>
<evidence type="ECO:0008006" key="5">
    <source>
        <dbReference type="Google" id="ProtNLM"/>
    </source>
</evidence>
<dbReference type="Pfam" id="PF01535">
    <property type="entry name" value="PPR"/>
    <property type="match status" value="1"/>
</dbReference>
<dbReference type="PROSITE" id="PS51375">
    <property type="entry name" value="PPR"/>
    <property type="match status" value="1"/>
</dbReference>
<accession>A0A444XK70</accession>
<gene>
    <name evidence="3" type="ORF">Ahy_B09g096357</name>
</gene>
<dbReference type="PANTHER" id="PTHR47926">
    <property type="entry name" value="PENTATRICOPEPTIDE REPEAT-CONTAINING PROTEIN"/>
    <property type="match status" value="1"/>
</dbReference>
<dbReference type="AlphaFoldDB" id="A0A444XK70"/>
<dbReference type="InterPro" id="IPR011990">
    <property type="entry name" value="TPR-like_helical_dom_sf"/>
</dbReference>
<dbReference type="Pfam" id="PF20431">
    <property type="entry name" value="E_motif"/>
    <property type="match status" value="1"/>
</dbReference>
<evidence type="ECO:0000313" key="4">
    <source>
        <dbReference type="Proteomes" id="UP000289738"/>
    </source>
</evidence>
<keyword evidence="1" id="KW-0677">Repeat</keyword>
<dbReference type="Gene3D" id="1.25.40.10">
    <property type="entry name" value="Tetratricopeptide repeat domain"/>
    <property type="match status" value="1"/>
</dbReference>
<protein>
    <recommendedName>
        <fullName evidence="5">Pentatricopeptide repeat-containing protein</fullName>
    </recommendedName>
</protein>
<dbReference type="FunFam" id="1.25.40.10:FF:000158">
    <property type="entry name" value="pentatricopeptide repeat-containing protein At2g33680"/>
    <property type="match status" value="1"/>
</dbReference>
<reference evidence="3 4" key="1">
    <citation type="submission" date="2019-01" db="EMBL/GenBank/DDBJ databases">
        <title>Sequencing of cultivated peanut Arachis hypogaea provides insights into genome evolution and oil improvement.</title>
        <authorList>
            <person name="Chen X."/>
        </authorList>
    </citation>
    <scope>NUCLEOTIDE SEQUENCE [LARGE SCALE GENOMIC DNA]</scope>
    <source>
        <strain evidence="4">cv. Fuhuasheng</strain>
        <tissue evidence="3">Leaves</tissue>
    </source>
</reference>
<dbReference type="InterPro" id="IPR046960">
    <property type="entry name" value="PPR_At4g14850-like_plant"/>
</dbReference>
<evidence type="ECO:0000256" key="1">
    <source>
        <dbReference type="ARBA" id="ARBA00022737"/>
    </source>
</evidence>
<evidence type="ECO:0000313" key="3">
    <source>
        <dbReference type="EMBL" id="RYQ90071.1"/>
    </source>
</evidence>
<name>A0A444XK70_ARAHY</name>
<dbReference type="InterPro" id="IPR002885">
    <property type="entry name" value="PPR_rpt"/>
</dbReference>
<dbReference type="Proteomes" id="UP000289738">
    <property type="component" value="Chromosome B09"/>
</dbReference>
<sequence>MIVGFAKKGHAESALKVFNEMAHSCVTPDDVIFLGVLTACSHVGWVFEGRQIFYLMVNCYGIKPMADHYACIMDIPGRWGNLKEGGEFIDNLNVEPNAMIWANLLGACRIHGDDIRGERAAKNLIKLEPDNSFPYVLLSNMYAASIHWNEARSLRRTMIQKEIQKIPGCSWIVVGQKTNSFVTNDISHPNYAKI</sequence>
<feature type="repeat" description="PPR" evidence="2">
    <location>
        <begin position="1"/>
        <end position="28"/>
    </location>
</feature>
<dbReference type="NCBIfam" id="TIGR00756">
    <property type="entry name" value="PPR"/>
    <property type="match status" value="1"/>
</dbReference>
<dbReference type="GO" id="GO:0003723">
    <property type="term" value="F:RNA binding"/>
    <property type="evidence" value="ECO:0007669"/>
    <property type="project" value="InterPro"/>
</dbReference>
<dbReference type="PANTHER" id="PTHR47926:SF441">
    <property type="entry name" value="PENTATRICOPEPTIDE REPEAT-CONTAINING PROTEIN"/>
    <property type="match status" value="1"/>
</dbReference>
<evidence type="ECO:0000256" key="2">
    <source>
        <dbReference type="PROSITE-ProRule" id="PRU00708"/>
    </source>
</evidence>
<organism evidence="3 4">
    <name type="scientific">Arachis hypogaea</name>
    <name type="common">Peanut</name>
    <dbReference type="NCBI Taxonomy" id="3818"/>
    <lineage>
        <taxon>Eukaryota</taxon>
        <taxon>Viridiplantae</taxon>
        <taxon>Streptophyta</taxon>
        <taxon>Embryophyta</taxon>
        <taxon>Tracheophyta</taxon>
        <taxon>Spermatophyta</taxon>
        <taxon>Magnoliopsida</taxon>
        <taxon>eudicotyledons</taxon>
        <taxon>Gunneridae</taxon>
        <taxon>Pentapetalae</taxon>
        <taxon>rosids</taxon>
        <taxon>fabids</taxon>
        <taxon>Fabales</taxon>
        <taxon>Fabaceae</taxon>
        <taxon>Papilionoideae</taxon>
        <taxon>50 kb inversion clade</taxon>
        <taxon>dalbergioids sensu lato</taxon>
        <taxon>Dalbergieae</taxon>
        <taxon>Pterocarpus clade</taxon>
        <taxon>Arachis</taxon>
    </lineage>
</organism>
<dbReference type="GO" id="GO:0099402">
    <property type="term" value="P:plant organ development"/>
    <property type="evidence" value="ECO:0007669"/>
    <property type="project" value="UniProtKB-ARBA"/>
</dbReference>
<dbReference type="STRING" id="3818.A0A444XK70"/>
<dbReference type="InterPro" id="IPR046848">
    <property type="entry name" value="E_motif"/>
</dbReference>
<proteinExistence type="predicted"/>
<comment type="caution">
    <text evidence="3">The sequence shown here is derived from an EMBL/GenBank/DDBJ whole genome shotgun (WGS) entry which is preliminary data.</text>
</comment>